<proteinExistence type="predicted"/>
<feature type="domain" description="Gamma-glutamylcyclotransferase AIG2-like" evidence="1">
    <location>
        <begin position="37"/>
        <end position="156"/>
    </location>
</feature>
<dbReference type="InterPro" id="IPR013024">
    <property type="entry name" value="GGCT-like"/>
</dbReference>
<dbReference type="CDD" id="cd06661">
    <property type="entry name" value="GGCT_like"/>
    <property type="match status" value="1"/>
</dbReference>
<dbReference type="Pfam" id="PF06094">
    <property type="entry name" value="GGACT"/>
    <property type="match status" value="1"/>
</dbReference>
<comment type="caution">
    <text evidence="2">The sequence shown here is derived from an EMBL/GenBank/DDBJ whole genome shotgun (WGS) entry which is preliminary data.</text>
</comment>
<reference evidence="2" key="2">
    <citation type="journal article" date="2023" name="IMA Fungus">
        <title>Comparative genomic study of the Penicillium genus elucidates a diverse pangenome and 15 lateral gene transfer events.</title>
        <authorList>
            <person name="Petersen C."/>
            <person name="Sorensen T."/>
            <person name="Nielsen M.R."/>
            <person name="Sondergaard T.E."/>
            <person name="Sorensen J.L."/>
            <person name="Fitzpatrick D.A."/>
            <person name="Frisvad J.C."/>
            <person name="Nielsen K.L."/>
        </authorList>
    </citation>
    <scope>NUCLEOTIDE SEQUENCE</scope>
    <source>
        <strain evidence="2">IBT 35673</strain>
    </source>
</reference>
<reference evidence="2" key="1">
    <citation type="submission" date="2022-12" db="EMBL/GenBank/DDBJ databases">
        <authorList>
            <person name="Petersen C."/>
        </authorList>
    </citation>
    <scope>NUCLEOTIDE SEQUENCE</scope>
    <source>
        <strain evidence="2">IBT 35673</strain>
    </source>
</reference>
<sequence length="206" mass="23625">MAFSPNSPRDFKQALANTLTDQEVDTFLKQPDSSPSFVFGALMLPTILKYHTDIDQKVRIQKSMTKATLHGYQLCQYADQGMPVIVQSDNRDHKVEGILVFGLNREQRNAIHELEGGLQKLASVQVQICQRRLKDNKHSMRMIDAGVFEWNSTGDSNTSNHFGLELIRGSMWDVEPFLQSPLCRHMVQSQDRRSREAALEDQQWYL</sequence>
<dbReference type="InterPro" id="IPR009288">
    <property type="entry name" value="AIG2-like_dom"/>
</dbReference>
<dbReference type="Gene3D" id="3.10.490.10">
    <property type="entry name" value="Gamma-glutamyl cyclotransferase-like"/>
    <property type="match status" value="1"/>
</dbReference>
<gene>
    <name evidence="2" type="ORF">N7452_009900</name>
</gene>
<evidence type="ECO:0000313" key="3">
    <source>
        <dbReference type="Proteomes" id="UP001147695"/>
    </source>
</evidence>
<dbReference type="AlphaFoldDB" id="A0A9W9UCS1"/>
<name>A0A9W9UCS1_PENBR</name>
<dbReference type="Proteomes" id="UP001147695">
    <property type="component" value="Unassembled WGS sequence"/>
</dbReference>
<accession>A0A9W9UCS1</accession>
<protein>
    <recommendedName>
        <fullName evidence="1">Gamma-glutamylcyclotransferase AIG2-like domain-containing protein</fullName>
    </recommendedName>
</protein>
<dbReference type="EMBL" id="JAPZBQ010000005">
    <property type="protein sequence ID" value="KAJ5329510.1"/>
    <property type="molecule type" value="Genomic_DNA"/>
</dbReference>
<evidence type="ECO:0000313" key="2">
    <source>
        <dbReference type="EMBL" id="KAJ5329510.1"/>
    </source>
</evidence>
<evidence type="ECO:0000259" key="1">
    <source>
        <dbReference type="Pfam" id="PF06094"/>
    </source>
</evidence>
<organism evidence="2 3">
    <name type="scientific">Penicillium brevicompactum</name>
    <dbReference type="NCBI Taxonomy" id="5074"/>
    <lineage>
        <taxon>Eukaryota</taxon>
        <taxon>Fungi</taxon>
        <taxon>Dikarya</taxon>
        <taxon>Ascomycota</taxon>
        <taxon>Pezizomycotina</taxon>
        <taxon>Eurotiomycetes</taxon>
        <taxon>Eurotiomycetidae</taxon>
        <taxon>Eurotiales</taxon>
        <taxon>Aspergillaceae</taxon>
        <taxon>Penicillium</taxon>
    </lineage>
</organism>